<comment type="caution">
    <text evidence="3">The sequence shown here is derived from an EMBL/GenBank/DDBJ whole genome shotgun (WGS) entry which is preliminary data.</text>
</comment>
<dbReference type="Proteomes" id="UP000326924">
    <property type="component" value="Unassembled WGS sequence"/>
</dbReference>
<dbReference type="InterPro" id="IPR011074">
    <property type="entry name" value="CRAL/TRIO_N_dom"/>
</dbReference>
<dbReference type="SMART" id="SM01100">
    <property type="entry name" value="CRAL_TRIO_N"/>
    <property type="match status" value="1"/>
</dbReference>
<evidence type="ECO:0000313" key="3">
    <source>
        <dbReference type="EMBL" id="KAA8894491.1"/>
    </source>
</evidence>
<feature type="domain" description="CRAL-TRIO" evidence="2">
    <location>
        <begin position="205"/>
        <end position="350"/>
    </location>
</feature>
<dbReference type="CDD" id="cd00170">
    <property type="entry name" value="SEC14"/>
    <property type="match status" value="1"/>
</dbReference>
<dbReference type="PROSITE" id="PS50191">
    <property type="entry name" value="CRAL_TRIO"/>
    <property type="match status" value="1"/>
</dbReference>
<keyword evidence="4" id="KW-1185">Reference proteome</keyword>
<dbReference type="InterPro" id="IPR036273">
    <property type="entry name" value="CRAL/TRIO_N_dom_sf"/>
</dbReference>
<evidence type="ECO:0000313" key="4">
    <source>
        <dbReference type="Proteomes" id="UP000326924"/>
    </source>
</evidence>
<dbReference type="SMART" id="SM00516">
    <property type="entry name" value="SEC14"/>
    <property type="match status" value="1"/>
</dbReference>
<dbReference type="InterPro" id="IPR036865">
    <property type="entry name" value="CRAL-TRIO_dom_sf"/>
</dbReference>
<dbReference type="SUPFAM" id="SSF46938">
    <property type="entry name" value="CRAL/TRIO N-terminal domain"/>
    <property type="match status" value="1"/>
</dbReference>
<reference evidence="3 4" key="1">
    <citation type="submission" date="2019-09" db="EMBL/GenBank/DDBJ databases">
        <title>Draft genome of the ectomycorrhizal ascomycete Sphaerosporella brunnea.</title>
        <authorList>
            <consortium name="DOE Joint Genome Institute"/>
            <person name="Benucci G.M."/>
            <person name="Marozzi G."/>
            <person name="Antonielli L."/>
            <person name="Sanchez S."/>
            <person name="Marco P."/>
            <person name="Wang X."/>
            <person name="Falini L.B."/>
            <person name="Barry K."/>
            <person name="Haridas S."/>
            <person name="Lipzen A."/>
            <person name="Labutti K."/>
            <person name="Grigoriev I.V."/>
            <person name="Murat C."/>
            <person name="Martin F."/>
            <person name="Albertini E."/>
            <person name="Donnini D."/>
            <person name="Bonito G."/>
        </authorList>
    </citation>
    <scope>NUCLEOTIDE SEQUENCE [LARGE SCALE GENOMIC DNA]</scope>
    <source>
        <strain evidence="3 4">Sb_GMNB300</strain>
    </source>
</reference>
<dbReference type="Pfam" id="PF03765">
    <property type="entry name" value="CRAL_TRIO_N"/>
    <property type="match status" value="1"/>
</dbReference>
<dbReference type="EMBL" id="VXIS01000336">
    <property type="protein sequence ID" value="KAA8894491.1"/>
    <property type="molecule type" value="Genomic_DNA"/>
</dbReference>
<dbReference type="InParanoid" id="A0A5J5EGV3"/>
<dbReference type="PANTHER" id="PTHR46590">
    <property type="entry name" value="PHOSPHATIDYLINOSITOL TRANSFER PROTEIN CSR1-RELATED"/>
    <property type="match status" value="1"/>
</dbReference>
<sequence length="459" mass="51524">MTTPPATSKIPPGRPETLTTEQEAKLKQLWCACLKVFGVLEPSESVPASDATTPDDHSTATTEGSSTPKKKSLGRLLGRSKKDKEPKGKEKEVATPAVSVAVDDSDDKYGHNKEFQAVLASQTPAELRGAFWDMVKCDNPDGFLLRFLRARKWDVDKALVMLVATMGWRAKEMDVAGVVRSGETGAITEKDEGFMLQLRLGKSFLHGVDKDGRPICFVRVRLHKQADQSEKSLERYTIYIMETARLMLRSPVDTACVVFDMTNFSLANMDYTPVKFMIKCFEAHYPESLGICLVHKAPWVFQGIWSIIKGWLDPVVASKINFTKTTEELEQFIPRSQIIKELGGDEDWEYNYIEPTESEDAALNDTARLRSLQTERDGVVKQYEELTKAWIAADGEASAERKSRRNELAKKLEIGYWAMDKHLRGRTFYDRTGVLGADGSVNFYPAKREQATADNSDID</sequence>
<feature type="region of interest" description="Disordered" evidence="1">
    <location>
        <begin position="1"/>
        <end position="21"/>
    </location>
</feature>
<dbReference type="InterPro" id="IPR001251">
    <property type="entry name" value="CRAL-TRIO_dom"/>
</dbReference>
<gene>
    <name evidence="3" type="ORF">FN846DRAFT_786267</name>
</gene>
<dbReference type="OrthoDB" id="43460at2759"/>
<dbReference type="FunCoup" id="A0A5J5EGV3">
    <property type="interactions" value="194"/>
</dbReference>
<proteinExistence type="predicted"/>
<dbReference type="Pfam" id="PF00650">
    <property type="entry name" value="CRAL_TRIO"/>
    <property type="match status" value="1"/>
</dbReference>
<feature type="compositionally biased region" description="Basic and acidic residues" evidence="1">
    <location>
        <begin position="80"/>
        <end position="93"/>
    </location>
</feature>
<evidence type="ECO:0000259" key="2">
    <source>
        <dbReference type="PROSITE" id="PS50191"/>
    </source>
</evidence>
<evidence type="ECO:0000256" key="1">
    <source>
        <dbReference type="SAM" id="MobiDB-lite"/>
    </source>
</evidence>
<organism evidence="3 4">
    <name type="scientific">Sphaerosporella brunnea</name>
    <dbReference type="NCBI Taxonomy" id="1250544"/>
    <lineage>
        <taxon>Eukaryota</taxon>
        <taxon>Fungi</taxon>
        <taxon>Dikarya</taxon>
        <taxon>Ascomycota</taxon>
        <taxon>Pezizomycotina</taxon>
        <taxon>Pezizomycetes</taxon>
        <taxon>Pezizales</taxon>
        <taxon>Pyronemataceae</taxon>
        <taxon>Sphaerosporella</taxon>
    </lineage>
</organism>
<protein>
    <submittedName>
        <fullName evidence="3">CRAL-TRIO domain-containing protein</fullName>
    </submittedName>
</protein>
<dbReference type="AlphaFoldDB" id="A0A5J5EGV3"/>
<name>A0A5J5EGV3_9PEZI</name>
<dbReference type="SUPFAM" id="SSF52087">
    <property type="entry name" value="CRAL/TRIO domain"/>
    <property type="match status" value="1"/>
</dbReference>
<feature type="region of interest" description="Disordered" evidence="1">
    <location>
        <begin position="44"/>
        <end position="96"/>
    </location>
</feature>
<dbReference type="Gene3D" id="3.40.525.10">
    <property type="entry name" value="CRAL-TRIO lipid binding domain"/>
    <property type="match status" value="1"/>
</dbReference>
<dbReference type="InterPro" id="IPR052432">
    <property type="entry name" value="PITP/CRAL-TRIO"/>
</dbReference>
<feature type="compositionally biased region" description="Basic residues" evidence="1">
    <location>
        <begin position="68"/>
        <end position="79"/>
    </location>
</feature>
<dbReference type="PANTHER" id="PTHR46590:SF1">
    <property type="entry name" value="PHOSPHATIDYLINOSITOL TRANSFER PROTEIN CSR1"/>
    <property type="match status" value="1"/>
</dbReference>
<accession>A0A5J5EGV3</accession>